<evidence type="ECO:0000313" key="3">
    <source>
        <dbReference type="Proteomes" id="UP001161389"/>
    </source>
</evidence>
<accession>A0AA37SBI5</accession>
<evidence type="ECO:0008006" key="4">
    <source>
        <dbReference type="Google" id="ProtNLM"/>
    </source>
</evidence>
<organism evidence="2 3">
    <name type="scientific">Litoribrevibacter albus</name>
    <dbReference type="NCBI Taxonomy" id="1473156"/>
    <lineage>
        <taxon>Bacteria</taxon>
        <taxon>Pseudomonadati</taxon>
        <taxon>Pseudomonadota</taxon>
        <taxon>Gammaproteobacteria</taxon>
        <taxon>Oceanospirillales</taxon>
        <taxon>Oceanospirillaceae</taxon>
        <taxon>Litoribrevibacter</taxon>
    </lineage>
</organism>
<sequence>MKSFLVLLFSLLSCQIYADTFRWCAYFDWPPWIYKNQQATYSGILIEQLELFKVRNPDMSFVMKDIDSWKRCQESVANGSTDFILGANKTPERSVKFHYLQQPLFINKTVINAYSSFTSGIPNVSALEDLRFYTLALVRGNSYGSPIDGFVQSLKVGKNKVELSTLSQVMKFVALQRADYFFLPQSSYQKQLEDLNHSNDGNHSEFRFKTVLEIERTTPVYLAFSKKTQAYSVLGERWLKSIEEYYQTVDCSARVAHHQAQLKHD</sequence>
<dbReference type="EMBL" id="BSNM01000015">
    <property type="protein sequence ID" value="GLQ32139.1"/>
    <property type="molecule type" value="Genomic_DNA"/>
</dbReference>
<feature type="signal peptide" evidence="1">
    <location>
        <begin position="1"/>
        <end position="18"/>
    </location>
</feature>
<comment type="caution">
    <text evidence="2">The sequence shown here is derived from an EMBL/GenBank/DDBJ whole genome shotgun (WGS) entry which is preliminary data.</text>
</comment>
<reference evidence="2" key="2">
    <citation type="submission" date="2023-01" db="EMBL/GenBank/DDBJ databases">
        <title>Draft genome sequence of Litoribrevibacter albus strain NBRC 110071.</title>
        <authorList>
            <person name="Sun Q."/>
            <person name="Mori K."/>
        </authorList>
    </citation>
    <scope>NUCLEOTIDE SEQUENCE</scope>
    <source>
        <strain evidence="2">NBRC 110071</strain>
    </source>
</reference>
<dbReference type="AlphaFoldDB" id="A0AA37SBI5"/>
<protein>
    <recommendedName>
        <fullName evidence="4">Transporter substrate-binding domain-containing protein</fullName>
    </recommendedName>
</protein>
<feature type="chain" id="PRO_5041229607" description="Transporter substrate-binding domain-containing protein" evidence="1">
    <location>
        <begin position="19"/>
        <end position="265"/>
    </location>
</feature>
<keyword evidence="3" id="KW-1185">Reference proteome</keyword>
<name>A0AA37SBI5_9GAMM</name>
<dbReference type="Gene3D" id="3.40.190.10">
    <property type="entry name" value="Periplasmic binding protein-like II"/>
    <property type="match status" value="2"/>
</dbReference>
<reference evidence="2" key="1">
    <citation type="journal article" date="2014" name="Int. J. Syst. Evol. Microbiol.">
        <title>Complete genome sequence of Corynebacterium casei LMG S-19264T (=DSM 44701T), isolated from a smear-ripened cheese.</title>
        <authorList>
            <consortium name="US DOE Joint Genome Institute (JGI-PGF)"/>
            <person name="Walter F."/>
            <person name="Albersmeier A."/>
            <person name="Kalinowski J."/>
            <person name="Ruckert C."/>
        </authorList>
    </citation>
    <scope>NUCLEOTIDE SEQUENCE</scope>
    <source>
        <strain evidence="2">NBRC 110071</strain>
    </source>
</reference>
<proteinExistence type="predicted"/>
<evidence type="ECO:0000313" key="2">
    <source>
        <dbReference type="EMBL" id="GLQ32139.1"/>
    </source>
</evidence>
<evidence type="ECO:0000256" key="1">
    <source>
        <dbReference type="SAM" id="SignalP"/>
    </source>
</evidence>
<gene>
    <name evidence="2" type="ORF">GCM10007876_26180</name>
</gene>
<dbReference type="Proteomes" id="UP001161389">
    <property type="component" value="Unassembled WGS sequence"/>
</dbReference>
<keyword evidence="1" id="KW-0732">Signal</keyword>
<dbReference type="RefSeq" id="WP_284382014.1">
    <property type="nucleotide sequence ID" value="NZ_BSNM01000015.1"/>
</dbReference>
<dbReference type="SUPFAM" id="SSF53850">
    <property type="entry name" value="Periplasmic binding protein-like II"/>
    <property type="match status" value="1"/>
</dbReference>